<evidence type="ECO:0000313" key="5">
    <source>
        <dbReference type="RefSeq" id="XP_010480731.1"/>
    </source>
</evidence>
<reference evidence="4" key="1">
    <citation type="journal article" date="1997" name="Nucleic Acids Res.">
        <title>tRNAscan-SE: a program for improved detection of transfer RNA genes in genomic sequence.</title>
        <authorList>
            <person name="Lowe T.M."/>
            <person name="Eddy S.R."/>
        </authorList>
    </citation>
    <scope>NUCLEOTIDE SEQUENCE [LARGE SCALE GENOMIC DNA]</scope>
    <source>
        <strain evidence="4">r\DH55</strain>
    </source>
</reference>
<evidence type="ECO:0000256" key="1">
    <source>
        <dbReference type="PROSITE-ProRule" id="PRU00047"/>
    </source>
</evidence>
<dbReference type="SMART" id="SM00343">
    <property type="entry name" value="ZnF_C2HC"/>
    <property type="match status" value="1"/>
</dbReference>
<evidence type="ECO:0000313" key="4">
    <source>
        <dbReference type="Proteomes" id="UP000694864"/>
    </source>
</evidence>
<dbReference type="InterPro" id="IPR025724">
    <property type="entry name" value="GAG-pre-integrase_dom"/>
</dbReference>
<dbReference type="Gene3D" id="4.10.60.10">
    <property type="entry name" value="Zinc finger, CCHC-type"/>
    <property type="match status" value="1"/>
</dbReference>
<feature type="domain" description="CCHC-type" evidence="3">
    <location>
        <begin position="269"/>
        <end position="284"/>
    </location>
</feature>
<dbReference type="RefSeq" id="XP_010497102.1">
    <property type="nucleotide sequence ID" value="XM_010498800.1"/>
</dbReference>
<evidence type="ECO:0000256" key="2">
    <source>
        <dbReference type="SAM" id="MobiDB-lite"/>
    </source>
</evidence>
<dbReference type="PANTHER" id="PTHR35317">
    <property type="entry name" value="OS04G0629600 PROTEIN"/>
    <property type="match status" value="1"/>
</dbReference>
<dbReference type="RefSeq" id="XP_010480731.1">
    <property type="nucleotide sequence ID" value="XM_010482429.1"/>
</dbReference>
<keyword evidence="1" id="KW-0479">Metal-binding</keyword>
<reference evidence="4" key="2">
    <citation type="journal article" date="2014" name="Nat. Commun.">
        <title>The emerging biofuel crop Camelina sativa retains a highly undifferentiated hexaploid genome structure.</title>
        <authorList>
            <person name="Kagale S."/>
            <person name="Koh C."/>
            <person name="Nixon J."/>
            <person name="Bollina V."/>
            <person name="Clarke W.E."/>
            <person name="Tuteja R."/>
            <person name="Spillane C."/>
            <person name="Robinson S.J."/>
            <person name="Links M.G."/>
            <person name="Clarke C."/>
            <person name="Higgins E.E."/>
            <person name="Huebert T."/>
            <person name="Sharpe A.G."/>
            <person name="Parkin I.A."/>
        </authorList>
    </citation>
    <scope>NUCLEOTIDE SEQUENCE [LARGE SCALE GENOMIC DNA]</scope>
    <source>
        <strain evidence="4">r\DH55</strain>
    </source>
</reference>
<dbReference type="SUPFAM" id="SSF57756">
    <property type="entry name" value="Retrovirus zinc finger-like domains"/>
    <property type="match status" value="1"/>
</dbReference>
<keyword evidence="4" id="KW-1185">Reference proteome</keyword>
<dbReference type="InterPro" id="IPR001878">
    <property type="entry name" value="Znf_CCHC"/>
</dbReference>
<sequence length="486" mass="55656">MMKNDDTETSTSKQKEGGGPSSIKCPMLSTSNYTVSAMRMRILLRVNKVWDAIETEDKDEDMNDLAMALLFQSIPESLILQVGELDTAKKVWDAIKSRHVGAERVKEARLQTLMAEFDRIKMKDSETIDDFAGNLSAISSKSAALGEDIEESKLVKNFLKCLPRKKYIHMVASLEQVLDLNKTSFADIVGRMKAYEERIAEEEEVLEDQNKLMYTNSEPQAPQSNRFEQNRDFNGGYYGGYRGRGRGGRFRGRGRGRFNGARDFLKVECFRCDKLGHYASECPDRLLKLQETQETDIKDTEEADELMMHEIVFLNEKKVDPKKYETDTKEDNVWYLDNGASNHMTGDRRYFSSLDTTITGKVRFGDDSRVDIKGNGSIEFVDMNGEERTMSSVYYIPDLKSSIISLGQATEVGFDVRMRGEDLTMHDTDGKLVVKTTRSRNRLYKVRMNIKDHMCLSVKVLSESNKWHARLGHINLETMRSMIQRR</sequence>
<keyword evidence="1" id="KW-0862">Zinc</keyword>
<dbReference type="InterPro" id="IPR036875">
    <property type="entry name" value="Znf_CCHC_sf"/>
</dbReference>
<evidence type="ECO:0000259" key="3">
    <source>
        <dbReference type="PROSITE" id="PS50158"/>
    </source>
</evidence>
<name>A0ABM0X4W4_CAMSA</name>
<dbReference type="Proteomes" id="UP000694864">
    <property type="component" value="Chromosome 17"/>
</dbReference>
<dbReference type="Pfam" id="PF14223">
    <property type="entry name" value="Retrotran_gag_2"/>
    <property type="match status" value="1"/>
</dbReference>
<keyword evidence="1" id="KW-0863">Zinc-finger</keyword>
<dbReference type="Pfam" id="PF22936">
    <property type="entry name" value="Pol_BBD"/>
    <property type="match status" value="1"/>
</dbReference>
<proteinExistence type="predicted"/>
<dbReference type="GeneID" id="104759517"/>
<gene>
    <name evidence="5" type="primary">LOC104759517</name>
    <name evidence="6" type="synonym">LOC104774132</name>
</gene>
<protein>
    <submittedName>
        <fullName evidence="5">Uncharacterized protein LOC104759517</fullName>
    </submittedName>
    <submittedName>
        <fullName evidence="6">Uncharacterized protein LOC104774132</fullName>
    </submittedName>
</protein>
<organism evidence="4 5">
    <name type="scientific">Camelina sativa</name>
    <name type="common">False flax</name>
    <name type="synonym">Myagrum sativum</name>
    <dbReference type="NCBI Taxonomy" id="90675"/>
    <lineage>
        <taxon>Eukaryota</taxon>
        <taxon>Viridiplantae</taxon>
        <taxon>Streptophyta</taxon>
        <taxon>Embryophyta</taxon>
        <taxon>Tracheophyta</taxon>
        <taxon>Spermatophyta</taxon>
        <taxon>Magnoliopsida</taxon>
        <taxon>eudicotyledons</taxon>
        <taxon>Gunneridae</taxon>
        <taxon>Pentapetalae</taxon>
        <taxon>rosids</taxon>
        <taxon>malvids</taxon>
        <taxon>Brassicales</taxon>
        <taxon>Brassicaceae</taxon>
        <taxon>Camelineae</taxon>
        <taxon>Camelina</taxon>
    </lineage>
</organism>
<dbReference type="PANTHER" id="PTHR35317:SF44">
    <property type="entry name" value="RNA-DIRECTED DNA POLYMERASE"/>
    <property type="match status" value="1"/>
</dbReference>
<dbReference type="GeneID" id="104774132"/>
<feature type="region of interest" description="Disordered" evidence="2">
    <location>
        <begin position="1"/>
        <end position="25"/>
    </location>
</feature>
<dbReference type="PROSITE" id="PS50158">
    <property type="entry name" value="ZF_CCHC"/>
    <property type="match status" value="1"/>
</dbReference>
<accession>A0ABM0X4W4</accession>
<dbReference type="Pfam" id="PF00098">
    <property type="entry name" value="zf-CCHC"/>
    <property type="match status" value="1"/>
</dbReference>
<evidence type="ECO:0000313" key="6">
    <source>
        <dbReference type="RefSeq" id="XP_010497102.1"/>
    </source>
</evidence>
<dbReference type="InterPro" id="IPR054722">
    <property type="entry name" value="PolX-like_BBD"/>
</dbReference>
<reference evidence="5 6" key="3">
    <citation type="submission" date="2025-05" db="UniProtKB">
        <authorList>
            <consortium name="RefSeq"/>
        </authorList>
    </citation>
    <scope>IDENTIFICATION</scope>
    <source>
        <tissue evidence="5 6">Leaf</tissue>
    </source>
</reference>
<dbReference type="Pfam" id="PF13976">
    <property type="entry name" value="gag_pre-integrs"/>
    <property type="match status" value="1"/>
</dbReference>